<sequence>MISHNRRVSQRDQSNIQGVENYQPILGSNISVGFGGVQNLHPVPYSVLCPATATFNTPRINVTTDQAPISRVEFNALPPELISEIFIHFAALSPFPFPSPDTTSGPLLLLHVCTHWRALASSFPWLWSSFSTGRRNLYPHPTLAEQWLARSGSARPLDLKMELPVLTDRVRGAELMGLFVANAYRWREVRFELDKSLAERLVCLPRGGAPGLEAVHLNVAMCPELQASGVLGLLGSCGRLTRLSLVLDGFVESLMVIHWERLTSIHLECSMSVEIWISLLTRCSQAVDLSIKGLDQPTTYIPILEHTPTLAHLRNITVESRYNASLFLLQFTLPVLESLSLAFNIPGTLELDLDALIRQTPLVKLALLSDSLAEDTILACVSQDSLNSVSELVLTSNHVGEDAIRALTFSGKPGVEFLCGLEKLTLGRYTGIHSSFVQMVTSRHRPEKMGLSRLRAVTVIDIPDLNFYQEL</sequence>
<dbReference type="AlphaFoldDB" id="A0A9P5XXZ8"/>
<gene>
    <name evidence="1" type="ORF">BDZ94DRAFT_1272278</name>
</gene>
<dbReference type="Gene3D" id="3.80.10.10">
    <property type="entry name" value="Ribonuclease Inhibitor"/>
    <property type="match status" value="1"/>
</dbReference>
<dbReference type="SUPFAM" id="SSF52047">
    <property type="entry name" value="RNI-like"/>
    <property type="match status" value="1"/>
</dbReference>
<reference evidence="1" key="1">
    <citation type="submission" date="2020-11" db="EMBL/GenBank/DDBJ databases">
        <authorList>
            <consortium name="DOE Joint Genome Institute"/>
            <person name="Ahrendt S."/>
            <person name="Riley R."/>
            <person name="Andreopoulos W."/>
            <person name="Labutti K."/>
            <person name="Pangilinan J."/>
            <person name="Ruiz-Duenas F.J."/>
            <person name="Barrasa J.M."/>
            <person name="Sanchez-Garcia M."/>
            <person name="Camarero S."/>
            <person name="Miyauchi S."/>
            <person name="Serrano A."/>
            <person name="Linde D."/>
            <person name="Babiker R."/>
            <person name="Drula E."/>
            <person name="Ayuso-Fernandez I."/>
            <person name="Pacheco R."/>
            <person name="Padilla G."/>
            <person name="Ferreira P."/>
            <person name="Barriuso J."/>
            <person name="Kellner H."/>
            <person name="Castanera R."/>
            <person name="Alfaro M."/>
            <person name="Ramirez L."/>
            <person name="Pisabarro A.G."/>
            <person name="Kuo A."/>
            <person name="Tritt A."/>
            <person name="Lipzen A."/>
            <person name="He G."/>
            <person name="Yan M."/>
            <person name="Ng V."/>
            <person name="Cullen D."/>
            <person name="Martin F."/>
            <person name="Rosso M.-N."/>
            <person name="Henrissat B."/>
            <person name="Hibbett D."/>
            <person name="Martinez A.T."/>
            <person name="Grigoriev I.V."/>
        </authorList>
    </citation>
    <scope>NUCLEOTIDE SEQUENCE</scope>
    <source>
        <strain evidence="1">CBS 247.69</strain>
    </source>
</reference>
<evidence type="ECO:0008006" key="3">
    <source>
        <dbReference type="Google" id="ProtNLM"/>
    </source>
</evidence>
<proteinExistence type="predicted"/>
<name>A0A9P5XXZ8_9AGAR</name>
<dbReference type="InterPro" id="IPR032675">
    <property type="entry name" value="LRR_dom_sf"/>
</dbReference>
<accession>A0A9P5XXZ8</accession>
<comment type="caution">
    <text evidence="1">The sequence shown here is derived from an EMBL/GenBank/DDBJ whole genome shotgun (WGS) entry which is preliminary data.</text>
</comment>
<dbReference type="OrthoDB" id="2878249at2759"/>
<evidence type="ECO:0000313" key="2">
    <source>
        <dbReference type="Proteomes" id="UP000807353"/>
    </source>
</evidence>
<organism evidence="1 2">
    <name type="scientific">Collybia nuda</name>
    <dbReference type="NCBI Taxonomy" id="64659"/>
    <lineage>
        <taxon>Eukaryota</taxon>
        <taxon>Fungi</taxon>
        <taxon>Dikarya</taxon>
        <taxon>Basidiomycota</taxon>
        <taxon>Agaricomycotina</taxon>
        <taxon>Agaricomycetes</taxon>
        <taxon>Agaricomycetidae</taxon>
        <taxon>Agaricales</taxon>
        <taxon>Tricholomatineae</taxon>
        <taxon>Clitocybaceae</taxon>
        <taxon>Collybia</taxon>
    </lineage>
</organism>
<protein>
    <recommendedName>
        <fullName evidence="3">F-box domain-containing protein</fullName>
    </recommendedName>
</protein>
<dbReference type="Gene3D" id="1.20.1280.50">
    <property type="match status" value="1"/>
</dbReference>
<dbReference type="EMBL" id="MU150359">
    <property type="protein sequence ID" value="KAF9457766.1"/>
    <property type="molecule type" value="Genomic_DNA"/>
</dbReference>
<keyword evidence="2" id="KW-1185">Reference proteome</keyword>
<evidence type="ECO:0000313" key="1">
    <source>
        <dbReference type="EMBL" id="KAF9457766.1"/>
    </source>
</evidence>
<dbReference type="Proteomes" id="UP000807353">
    <property type="component" value="Unassembled WGS sequence"/>
</dbReference>